<keyword evidence="3" id="KW-0902">Two-component regulatory system</keyword>
<evidence type="ECO:0000259" key="9">
    <source>
        <dbReference type="PROSITE" id="PS50110"/>
    </source>
</evidence>
<keyword evidence="4" id="KW-0805">Transcription regulation</keyword>
<accession>A0A223KKM4</accession>
<evidence type="ECO:0000256" key="6">
    <source>
        <dbReference type="ARBA" id="ARBA00023163"/>
    </source>
</evidence>
<keyword evidence="12" id="KW-1185">Reference proteome</keyword>
<dbReference type="Proteomes" id="UP000215224">
    <property type="component" value="Chromosome"/>
</dbReference>
<dbReference type="InterPro" id="IPR039420">
    <property type="entry name" value="WalR-like"/>
</dbReference>
<dbReference type="Gene3D" id="6.10.250.690">
    <property type="match status" value="1"/>
</dbReference>
<dbReference type="InterPro" id="IPR036388">
    <property type="entry name" value="WH-like_DNA-bd_sf"/>
</dbReference>
<dbReference type="InterPro" id="IPR016032">
    <property type="entry name" value="Sig_transdc_resp-reg_C-effctor"/>
</dbReference>
<feature type="modified residue" description="4-aspartylphosphate" evidence="7">
    <location>
        <position position="52"/>
    </location>
</feature>
<dbReference type="Gene3D" id="1.10.10.10">
    <property type="entry name" value="Winged helix-like DNA-binding domain superfamily/Winged helix DNA-binding domain"/>
    <property type="match status" value="1"/>
</dbReference>
<dbReference type="GO" id="GO:0000976">
    <property type="term" value="F:transcription cis-regulatory region binding"/>
    <property type="evidence" value="ECO:0007669"/>
    <property type="project" value="TreeGrafter"/>
</dbReference>
<evidence type="ECO:0000256" key="5">
    <source>
        <dbReference type="ARBA" id="ARBA00023125"/>
    </source>
</evidence>
<dbReference type="Gene3D" id="3.40.50.2300">
    <property type="match status" value="1"/>
</dbReference>
<keyword evidence="2 7" id="KW-0597">Phosphoprotein</keyword>
<keyword evidence="5 8" id="KW-0238">DNA-binding</keyword>
<dbReference type="CDD" id="cd00383">
    <property type="entry name" value="trans_reg_C"/>
    <property type="match status" value="1"/>
</dbReference>
<dbReference type="SMART" id="SM00862">
    <property type="entry name" value="Trans_reg_C"/>
    <property type="match status" value="1"/>
</dbReference>
<feature type="DNA-binding region" description="OmpR/PhoB-type" evidence="8">
    <location>
        <begin position="128"/>
        <end position="226"/>
    </location>
</feature>
<keyword evidence="6" id="KW-0804">Transcription</keyword>
<evidence type="ECO:0000313" key="11">
    <source>
        <dbReference type="EMBL" id="AST89917.1"/>
    </source>
</evidence>
<evidence type="ECO:0000256" key="1">
    <source>
        <dbReference type="ARBA" id="ARBA00004496"/>
    </source>
</evidence>
<organism evidence="11 12">
    <name type="scientific">Sutcliffiella cohnii</name>
    <dbReference type="NCBI Taxonomy" id="33932"/>
    <lineage>
        <taxon>Bacteria</taxon>
        <taxon>Bacillati</taxon>
        <taxon>Bacillota</taxon>
        <taxon>Bacilli</taxon>
        <taxon>Bacillales</taxon>
        <taxon>Bacillaceae</taxon>
        <taxon>Sutcliffiella</taxon>
    </lineage>
</organism>
<protein>
    <submittedName>
        <fullName evidence="11">DNA-binding response regulator</fullName>
    </submittedName>
</protein>
<dbReference type="GO" id="GO:0005829">
    <property type="term" value="C:cytosol"/>
    <property type="evidence" value="ECO:0007669"/>
    <property type="project" value="TreeGrafter"/>
</dbReference>
<sequence length="233" mass="27102">MHKIMLIEDDPQLSEIIQENLERYGYVVAQPKSFANVVEEFVDFRPDLVLLDINLPYYDGYYLCRSFRQKSNVPIIIISARSQEMDQIMAIELGADDYITKPFTFDILHSKIKATVRRVYGEYAVKENQNTSIGELYIDSQTLTITYGEKSKELSKNEYKLLRKLMENNNAYVTREQLMEEVWDSFTFVDDNTLTVNITRIKQKLVEIGVGQVIKTKRGLGYMLQYSVGMNND</sequence>
<dbReference type="SUPFAM" id="SSF52172">
    <property type="entry name" value="CheY-like"/>
    <property type="match status" value="1"/>
</dbReference>
<dbReference type="PANTHER" id="PTHR48111:SF43">
    <property type="entry name" value="STAGE 0 SPORULATION PROTEIN A HOMOLOG"/>
    <property type="match status" value="1"/>
</dbReference>
<dbReference type="PROSITE" id="PS51755">
    <property type="entry name" value="OMPR_PHOB"/>
    <property type="match status" value="1"/>
</dbReference>
<dbReference type="KEGG" id="bcoh:BC6307_00805"/>
<evidence type="ECO:0000256" key="4">
    <source>
        <dbReference type="ARBA" id="ARBA00023015"/>
    </source>
</evidence>
<dbReference type="RefSeq" id="WP_066418833.1">
    <property type="nucleotide sequence ID" value="NZ_CP018866.1"/>
</dbReference>
<evidence type="ECO:0000259" key="10">
    <source>
        <dbReference type="PROSITE" id="PS51755"/>
    </source>
</evidence>
<evidence type="ECO:0000313" key="12">
    <source>
        <dbReference type="Proteomes" id="UP000215224"/>
    </source>
</evidence>
<dbReference type="GO" id="GO:0000156">
    <property type="term" value="F:phosphorelay response regulator activity"/>
    <property type="evidence" value="ECO:0007669"/>
    <property type="project" value="TreeGrafter"/>
</dbReference>
<dbReference type="STRING" id="1314751.GCA_001591425_03397"/>
<name>A0A223KKM4_9BACI</name>
<dbReference type="EMBL" id="CP018866">
    <property type="protein sequence ID" value="AST89917.1"/>
    <property type="molecule type" value="Genomic_DNA"/>
</dbReference>
<evidence type="ECO:0000256" key="7">
    <source>
        <dbReference type="PROSITE-ProRule" id="PRU00169"/>
    </source>
</evidence>
<comment type="subcellular location">
    <subcellularLocation>
        <location evidence="1">Cytoplasm</location>
    </subcellularLocation>
</comment>
<dbReference type="InterPro" id="IPR011006">
    <property type="entry name" value="CheY-like_superfamily"/>
</dbReference>
<evidence type="ECO:0000256" key="8">
    <source>
        <dbReference type="PROSITE-ProRule" id="PRU01091"/>
    </source>
</evidence>
<reference evidence="11 12" key="1">
    <citation type="submission" date="2016-12" db="EMBL/GenBank/DDBJ databases">
        <title>The whole genome sequencing and assembly of Bacillus cohnii DSM 6307T strain.</title>
        <authorList>
            <person name="Lee Y.-J."/>
            <person name="Yi H."/>
            <person name="Bahn Y.-S."/>
            <person name="Kim J.F."/>
            <person name="Lee D.-W."/>
        </authorList>
    </citation>
    <scope>NUCLEOTIDE SEQUENCE [LARGE SCALE GENOMIC DNA]</scope>
    <source>
        <strain evidence="11 12">DSM 6307</strain>
    </source>
</reference>
<dbReference type="PANTHER" id="PTHR48111">
    <property type="entry name" value="REGULATOR OF RPOS"/>
    <property type="match status" value="1"/>
</dbReference>
<dbReference type="GO" id="GO:0006355">
    <property type="term" value="P:regulation of DNA-templated transcription"/>
    <property type="evidence" value="ECO:0007669"/>
    <property type="project" value="InterPro"/>
</dbReference>
<proteinExistence type="predicted"/>
<gene>
    <name evidence="11" type="ORF">BC6307_00805</name>
</gene>
<dbReference type="SMART" id="SM00448">
    <property type="entry name" value="REC"/>
    <property type="match status" value="1"/>
</dbReference>
<dbReference type="Pfam" id="PF00072">
    <property type="entry name" value="Response_reg"/>
    <property type="match status" value="1"/>
</dbReference>
<evidence type="ECO:0000256" key="2">
    <source>
        <dbReference type="ARBA" id="ARBA00022553"/>
    </source>
</evidence>
<dbReference type="InterPro" id="IPR001867">
    <property type="entry name" value="OmpR/PhoB-type_DNA-bd"/>
</dbReference>
<dbReference type="PROSITE" id="PS50110">
    <property type="entry name" value="RESPONSE_REGULATORY"/>
    <property type="match status" value="1"/>
</dbReference>
<feature type="domain" description="OmpR/PhoB-type" evidence="10">
    <location>
        <begin position="128"/>
        <end position="226"/>
    </location>
</feature>
<dbReference type="GO" id="GO:0032993">
    <property type="term" value="C:protein-DNA complex"/>
    <property type="evidence" value="ECO:0007669"/>
    <property type="project" value="TreeGrafter"/>
</dbReference>
<dbReference type="SUPFAM" id="SSF46894">
    <property type="entry name" value="C-terminal effector domain of the bipartite response regulators"/>
    <property type="match status" value="1"/>
</dbReference>
<dbReference type="InterPro" id="IPR001789">
    <property type="entry name" value="Sig_transdc_resp-reg_receiver"/>
</dbReference>
<feature type="domain" description="Response regulatory" evidence="9">
    <location>
        <begin position="3"/>
        <end position="116"/>
    </location>
</feature>
<dbReference type="Pfam" id="PF00486">
    <property type="entry name" value="Trans_reg_C"/>
    <property type="match status" value="1"/>
</dbReference>
<dbReference type="AlphaFoldDB" id="A0A223KKM4"/>
<evidence type="ECO:0000256" key="3">
    <source>
        <dbReference type="ARBA" id="ARBA00023012"/>
    </source>
</evidence>